<evidence type="ECO:0000256" key="1">
    <source>
        <dbReference type="ARBA" id="ARBA00004533"/>
    </source>
</evidence>
<evidence type="ECO:0000256" key="4">
    <source>
        <dbReference type="ARBA" id="ARBA00022692"/>
    </source>
</evidence>
<evidence type="ECO:0000256" key="12">
    <source>
        <dbReference type="HAMAP-Rule" id="MF_01959"/>
    </source>
</evidence>
<protein>
    <recommendedName>
        <fullName evidence="12">Cytochrome c-type biogenesis protein CcmE</fullName>
    </recommendedName>
    <alternativeName>
        <fullName evidence="12">Cytochrome c maturation protein E</fullName>
    </alternativeName>
    <alternativeName>
        <fullName evidence="12">Heme chaperone CcmE</fullName>
    </alternativeName>
</protein>
<dbReference type="EMBL" id="NOXS01000030">
    <property type="protein sequence ID" value="OYQ19784.1"/>
    <property type="molecule type" value="Genomic_DNA"/>
</dbReference>
<dbReference type="PANTHER" id="PTHR34128">
    <property type="entry name" value="CYTOCHROME C-TYPE BIOGENESIS PROTEIN CCME HOMOLOG, MITOCHONDRIAL"/>
    <property type="match status" value="1"/>
</dbReference>
<keyword evidence="9 12" id="KW-0408">Iron</keyword>
<dbReference type="OrthoDB" id="9793584at2"/>
<dbReference type="SUPFAM" id="SSF82093">
    <property type="entry name" value="Heme chaperone CcmE"/>
    <property type="match status" value="1"/>
</dbReference>
<evidence type="ECO:0000256" key="2">
    <source>
        <dbReference type="ARBA" id="ARBA00022475"/>
    </source>
</evidence>
<reference evidence="14 15" key="1">
    <citation type="submission" date="2017-07" db="EMBL/GenBank/DDBJ databases">
        <title>Elstera cyanobacteriorum sp. nov., a novel bacterium isolated from cyanobacterial aggregates in a eutrophic lake.</title>
        <authorList>
            <person name="Cai H."/>
        </authorList>
    </citation>
    <scope>NUCLEOTIDE SEQUENCE [LARGE SCALE GENOMIC DNA]</scope>
    <source>
        <strain evidence="14 15">TH019</strain>
    </source>
</reference>
<comment type="subcellular location">
    <subcellularLocation>
        <location evidence="1">Cell inner membrane</location>
    </subcellularLocation>
    <subcellularLocation>
        <location evidence="12">Cell membrane</location>
        <topology evidence="12">Single-pass type II membrane protein</topology>
    </subcellularLocation>
</comment>
<comment type="caution">
    <text evidence="14">The sequence shown here is derived from an EMBL/GenBank/DDBJ whole genome shotgun (WGS) entry which is preliminary data.</text>
</comment>
<accession>A0A255XTV1</accession>
<sequence>MSLKSPAKTAKRRRLYAVLAGLAGLGVAAGLILTAFSDNLVFFHSPSDVAAGKVAAERRFRLGGLVEQGSVARQADGATIHFRVTDTAQTVTVAYKGVLPDLFREGQGVVAEGSLDKHGLFVAREVLAKHDENYMPKEVAEAIKATGQWKPGAVAPAK</sequence>
<dbReference type="NCBIfam" id="NF009731">
    <property type="entry name" value="PRK13254.1-5"/>
    <property type="match status" value="1"/>
</dbReference>
<keyword evidence="15" id="KW-1185">Reference proteome</keyword>
<evidence type="ECO:0000256" key="5">
    <source>
        <dbReference type="ARBA" id="ARBA00022723"/>
    </source>
</evidence>
<proteinExistence type="inferred from homology"/>
<dbReference type="AlphaFoldDB" id="A0A255XTV1"/>
<dbReference type="GO" id="GO:0005886">
    <property type="term" value="C:plasma membrane"/>
    <property type="evidence" value="ECO:0007669"/>
    <property type="project" value="UniProtKB-SubCell"/>
</dbReference>
<evidence type="ECO:0000256" key="13">
    <source>
        <dbReference type="PIRSR" id="PIRSR604329-50"/>
    </source>
</evidence>
<evidence type="ECO:0000256" key="11">
    <source>
        <dbReference type="ARBA" id="ARBA00056663"/>
    </source>
</evidence>
<dbReference type="RefSeq" id="WP_094408203.1">
    <property type="nucleotide sequence ID" value="NZ_BMJZ01000006.1"/>
</dbReference>
<evidence type="ECO:0000313" key="15">
    <source>
        <dbReference type="Proteomes" id="UP000216361"/>
    </source>
</evidence>
<comment type="similarity">
    <text evidence="12">Belongs to the CcmE/CycJ family.</text>
</comment>
<evidence type="ECO:0000256" key="10">
    <source>
        <dbReference type="ARBA" id="ARBA00023136"/>
    </source>
</evidence>
<evidence type="ECO:0000313" key="14">
    <source>
        <dbReference type="EMBL" id="OYQ19784.1"/>
    </source>
</evidence>
<organism evidence="14 15">
    <name type="scientific">Elstera cyanobacteriorum</name>
    <dbReference type="NCBI Taxonomy" id="2022747"/>
    <lineage>
        <taxon>Bacteria</taxon>
        <taxon>Pseudomonadati</taxon>
        <taxon>Pseudomonadota</taxon>
        <taxon>Alphaproteobacteria</taxon>
        <taxon>Rhodospirillales</taxon>
        <taxon>Rhodospirillaceae</taxon>
        <taxon>Elstera</taxon>
    </lineage>
</organism>
<keyword evidence="6 12" id="KW-0201">Cytochrome c-type biogenesis</keyword>
<name>A0A255XTV1_9PROT</name>
<keyword evidence="8 12" id="KW-1133">Transmembrane helix</keyword>
<evidence type="ECO:0000256" key="3">
    <source>
        <dbReference type="ARBA" id="ARBA00022617"/>
    </source>
</evidence>
<dbReference type="GO" id="GO:0017004">
    <property type="term" value="P:cytochrome complex assembly"/>
    <property type="evidence" value="ECO:0007669"/>
    <property type="project" value="UniProtKB-KW"/>
</dbReference>
<evidence type="ECO:0000256" key="8">
    <source>
        <dbReference type="ARBA" id="ARBA00022989"/>
    </source>
</evidence>
<dbReference type="GO" id="GO:0046872">
    <property type="term" value="F:metal ion binding"/>
    <property type="evidence" value="ECO:0007669"/>
    <property type="project" value="UniProtKB-KW"/>
</dbReference>
<keyword evidence="4 12" id="KW-0812">Transmembrane</keyword>
<dbReference type="InterPro" id="IPR004329">
    <property type="entry name" value="CcmE"/>
</dbReference>
<keyword evidence="10 12" id="KW-0472">Membrane</keyword>
<comment type="function">
    <text evidence="11 12">Heme chaperone required for the biogenesis of c-type cytochromes. Transiently binds heme delivered by CcmC and transfers the heme to apo-cytochromes in a process facilitated by CcmF and CcmH.</text>
</comment>
<dbReference type="PANTHER" id="PTHR34128:SF2">
    <property type="entry name" value="CYTOCHROME C-TYPE BIOGENESIS PROTEIN CCME HOMOLOG, MITOCHONDRIAL"/>
    <property type="match status" value="1"/>
</dbReference>
<dbReference type="NCBIfam" id="NF009729">
    <property type="entry name" value="PRK13254.1-3"/>
    <property type="match status" value="1"/>
</dbReference>
<keyword evidence="5 12" id="KW-0479">Metal-binding</keyword>
<dbReference type="Gene3D" id="2.40.50.140">
    <property type="entry name" value="Nucleic acid-binding proteins"/>
    <property type="match status" value="1"/>
</dbReference>
<dbReference type="HAMAP" id="MF_01959">
    <property type="entry name" value="CcmE"/>
    <property type="match status" value="1"/>
</dbReference>
<dbReference type="NCBIfam" id="NF009727">
    <property type="entry name" value="PRK13254.1-1"/>
    <property type="match status" value="1"/>
</dbReference>
<feature type="topological domain" description="Cytoplasmic" evidence="12">
    <location>
        <begin position="1"/>
        <end position="14"/>
    </location>
</feature>
<feature type="topological domain" description="Extracellular" evidence="12">
    <location>
        <begin position="36"/>
        <end position="158"/>
    </location>
</feature>
<feature type="binding site" description="covalent" evidence="12 13">
    <location>
        <position position="130"/>
    </location>
    <ligand>
        <name>heme</name>
        <dbReference type="ChEBI" id="CHEBI:30413"/>
    </ligand>
</feature>
<evidence type="ECO:0000256" key="9">
    <source>
        <dbReference type="ARBA" id="ARBA00023004"/>
    </source>
</evidence>
<evidence type="ECO:0000256" key="6">
    <source>
        <dbReference type="ARBA" id="ARBA00022748"/>
    </source>
</evidence>
<keyword evidence="3 12" id="KW-0349">Heme</keyword>
<keyword evidence="7 12" id="KW-0735">Signal-anchor</keyword>
<dbReference type="InterPro" id="IPR012340">
    <property type="entry name" value="NA-bd_OB-fold"/>
</dbReference>
<dbReference type="FunFam" id="2.40.50.140:FF:000104">
    <property type="entry name" value="Cytochrome c-type biogenesis protein CcmE"/>
    <property type="match status" value="1"/>
</dbReference>
<dbReference type="GO" id="GO:0017003">
    <property type="term" value="P:protein-heme linkage"/>
    <property type="evidence" value="ECO:0007669"/>
    <property type="project" value="UniProtKB-UniRule"/>
</dbReference>
<dbReference type="Pfam" id="PF03100">
    <property type="entry name" value="CcmE"/>
    <property type="match status" value="1"/>
</dbReference>
<evidence type="ECO:0000256" key="7">
    <source>
        <dbReference type="ARBA" id="ARBA00022968"/>
    </source>
</evidence>
<dbReference type="Proteomes" id="UP000216361">
    <property type="component" value="Unassembled WGS sequence"/>
</dbReference>
<dbReference type="InterPro" id="IPR036127">
    <property type="entry name" value="CcmE-like_sf"/>
</dbReference>
<feature type="binding site" description="axial binding residue" evidence="12 13">
    <location>
        <position position="134"/>
    </location>
    <ligand>
        <name>heme</name>
        <dbReference type="ChEBI" id="CHEBI:30413"/>
    </ligand>
    <ligandPart>
        <name>Fe</name>
        <dbReference type="ChEBI" id="CHEBI:18248"/>
    </ligandPart>
</feature>
<dbReference type="GO" id="GO:0020037">
    <property type="term" value="F:heme binding"/>
    <property type="evidence" value="ECO:0007669"/>
    <property type="project" value="InterPro"/>
</dbReference>
<keyword evidence="2 12" id="KW-1003">Cell membrane</keyword>
<gene>
    <name evidence="12" type="primary">ccmE</name>
    <name evidence="12" type="synonym">cycJ</name>
    <name evidence="14" type="ORF">CHR90_06590</name>
</gene>